<dbReference type="CDD" id="cd05171">
    <property type="entry name" value="PIKKc_ATM"/>
    <property type="match status" value="1"/>
</dbReference>
<keyword evidence="10" id="KW-0131">Cell cycle</keyword>
<dbReference type="SUPFAM" id="SSF56112">
    <property type="entry name" value="Protein kinase-like (PK-like)"/>
    <property type="match status" value="1"/>
</dbReference>
<evidence type="ECO:0000313" key="19">
    <source>
        <dbReference type="EnsemblMetazoa" id="ADIR004829-PA"/>
    </source>
</evidence>
<dbReference type="InterPro" id="IPR038980">
    <property type="entry name" value="ATM_plant"/>
</dbReference>
<dbReference type="EnsemblMetazoa" id="ADIR004829-RA">
    <property type="protein sequence ID" value="ADIR004829-PA"/>
    <property type="gene ID" value="ADIR004829"/>
</dbReference>
<dbReference type="SMART" id="SM00146">
    <property type="entry name" value="PI3Kc"/>
    <property type="match status" value="1"/>
</dbReference>
<reference evidence="20" key="1">
    <citation type="submission" date="2013-03" db="EMBL/GenBank/DDBJ databases">
        <title>The Genome Sequence of Anopheles dirus WRAIR2.</title>
        <authorList>
            <consortium name="The Broad Institute Genomics Platform"/>
            <person name="Neafsey D.E."/>
            <person name="Walton C."/>
            <person name="Walker B."/>
            <person name="Young S.K."/>
            <person name="Zeng Q."/>
            <person name="Gargeya S."/>
            <person name="Fitzgerald M."/>
            <person name="Haas B."/>
            <person name="Abouelleil A."/>
            <person name="Allen A.W."/>
            <person name="Alvarado L."/>
            <person name="Arachchi H.M."/>
            <person name="Berlin A.M."/>
            <person name="Chapman S.B."/>
            <person name="Gainer-Dewar J."/>
            <person name="Goldberg J."/>
            <person name="Griggs A."/>
            <person name="Gujja S."/>
            <person name="Hansen M."/>
            <person name="Howarth C."/>
            <person name="Imamovic A."/>
            <person name="Ireland A."/>
            <person name="Larimer J."/>
            <person name="McCowan C."/>
            <person name="Murphy C."/>
            <person name="Pearson M."/>
            <person name="Poon T.W."/>
            <person name="Priest M."/>
            <person name="Roberts A."/>
            <person name="Saif S."/>
            <person name="Shea T."/>
            <person name="Sisk P."/>
            <person name="Sykes S."/>
            <person name="Wortman J."/>
            <person name="Nusbaum C."/>
            <person name="Birren B."/>
        </authorList>
    </citation>
    <scope>NUCLEOTIDE SEQUENCE [LARGE SCALE GENOMIC DNA]</scope>
    <source>
        <strain evidence="20">WRAIR2</strain>
    </source>
</reference>
<dbReference type="InterPro" id="IPR003152">
    <property type="entry name" value="FATC_dom"/>
</dbReference>
<dbReference type="InterPro" id="IPR044107">
    <property type="entry name" value="PIKKc_ATM"/>
</dbReference>
<keyword evidence="4" id="KW-0808">Transferase</keyword>
<organism evidence="19 20">
    <name type="scientific">Anopheles dirus</name>
    <dbReference type="NCBI Taxonomy" id="7168"/>
    <lineage>
        <taxon>Eukaryota</taxon>
        <taxon>Metazoa</taxon>
        <taxon>Ecdysozoa</taxon>
        <taxon>Arthropoda</taxon>
        <taxon>Hexapoda</taxon>
        <taxon>Insecta</taxon>
        <taxon>Pterygota</taxon>
        <taxon>Neoptera</taxon>
        <taxon>Endopterygota</taxon>
        <taxon>Diptera</taxon>
        <taxon>Nematocera</taxon>
        <taxon>Culicoidea</taxon>
        <taxon>Culicidae</taxon>
        <taxon>Anophelinae</taxon>
        <taxon>Anopheles</taxon>
    </lineage>
</organism>
<dbReference type="InterPro" id="IPR003151">
    <property type="entry name" value="PIK-rel_kinase_FAT"/>
</dbReference>
<dbReference type="GO" id="GO:0004674">
    <property type="term" value="F:protein serine/threonine kinase activity"/>
    <property type="evidence" value="ECO:0007669"/>
    <property type="project" value="UniProtKB-KW"/>
</dbReference>
<dbReference type="InterPro" id="IPR011009">
    <property type="entry name" value="Kinase-like_dom_sf"/>
</dbReference>
<feature type="region of interest" description="Disordered" evidence="15">
    <location>
        <begin position="375"/>
        <end position="395"/>
    </location>
</feature>
<evidence type="ECO:0000256" key="13">
    <source>
        <dbReference type="ARBA" id="ARBA00073111"/>
    </source>
</evidence>
<evidence type="ECO:0000259" key="18">
    <source>
        <dbReference type="PROSITE" id="PS51190"/>
    </source>
</evidence>
<dbReference type="SMART" id="SM01343">
    <property type="entry name" value="FATC"/>
    <property type="match status" value="1"/>
</dbReference>
<dbReference type="VEuPathDB" id="VectorBase:ADIR004829"/>
<dbReference type="PANTHER" id="PTHR37079">
    <property type="entry name" value="SERINE/THREONINE-PROTEIN KINASE ATM"/>
    <property type="match status" value="1"/>
</dbReference>
<dbReference type="InterPro" id="IPR036940">
    <property type="entry name" value="PI3/4_kinase_cat_sf"/>
</dbReference>
<keyword evidence="14" id="KW-0175">Coiled coil</keyword>
<keyword evidence="5" id="KW-0547">Nucleotide-binding</keyword>
<evidence type="ECO:0000256" key="8">
    <source>
        <dbReference type="ARBA" id="ARBA00022840"/>
    </source>
</evidence>
<evidence type="ECO:0000256" key="11">
    <source>
        <dbReference type="ARBA" id="ARBA00047899"/>
    </source>
</evidence>
<keyword evidence="7" id="KW-0418">Kinase</keyword>
<comment type="catalytic activity">
    <reaction evidence="11">
        <text>L-threonyl-[protein] + ATP = O-phospho-L-threonyl-[protein] + ADP + H(+)</text>
        <dbReference type="Rhea" id="RHEA:46608"/>
        <dbReference type="Rhea" id="RHEA-COMP:11060"/>
        <dbReference type="Rhea" id="RHEA-COMP:11605"/>
        <dbReference type="ChEBI" id="CHEBI:15378"/>
        <dbReference type="ChEBI" id="CHEBI:30013"/>
        <dbReference type="ChEBI" id="CHEBI:30616"/>
        <dbReference type="ChEBI" id="CHEBI:61977"/>
        <dbReference type="ChEBI" id="CHEBI:456216"/>
        <dbReference type="EC" id="2.7.11.1"/>
    </reaction>
</comment>
<comment type="subcellular location">
    <subcellularLocation>
        <location evidence="1">Nucleus</location>
    </subcellularLocation>
</comment>
<comment type="catalytic activity">
    <reaction evidence="12">
        <text>L-seryl-[protein] + ATP = O-phospho-L-seryl-[protein] + ADP + H(+)</text>
        <dbReference type="Rhea" id="RHEA:17989"/>
        <dbReference type="Rhea" id="RHEA-COMP:9863"/>
        <dbReference type="Rhea" id="RHEA-COMP:11604"/>
        <dbReference type="ChEBI" id="CHEBI:15378"/>
        <dbReference type="ChEBI" id="CHEBI:29999"/>
        <dbReference type="ChEBI" id="CHEBI:30616"/>
        <dbReference type="ChEBI" id="CHEBI:83421"/>
        <dbReference type="ChEBI" id="CHEBI:456216"/>
        <dbReference type="EC" id="2.7.11.1"/>
    </reaction>
</comment>
<evidence type="ECO:0000313" key="20">
    <source>
        <dbReference type="Proteomes" id="UP000075884"/>
    </source>
</evidence>
<proteinExistence type="predicted"/>
<feature type="coiled-coil region" evidence="14">
    <location>
        <begin position="1999"/>
        <end position="2048"/>
    </location>
</feature>
<dbReference type="PROSITE" id="PS51189">
    <property type="entry name" value="FAT"/>
    <property type="match status" value="1"/>
</dbReference>
<evidence type="ECO:0000256" key="2">
    <source>
        <dbReference type="ARBA" id="ARBA00012513"/>
    </source>
</evidence>
<keyword evidence="20" id="KW-1185">Reference proteome</keyword>
<dbReference type="Pfam" id="PF02260">
    <property type="entry name" value="FATC"/>
    <property type="match status" value="1"/>
</dbReference>
<dbReference type="Gene3D" id="1.10.1070.11">
    <property type="entry name" value="Phosphatidylinositol 3-/4-kinase, catalytic domain"/>
    <property type="match status" value="1"/>
</dbReference>
<dbReference type="Pfam" id="PF02259">
    <property type="entry name" value="FAT"/>
    <property type="match status" value="1"/>
</dbReference>
<reference evidence="19" key="2">
    <citation type="submission" date="2020-05" db="UniProtKB">
        <authorList>
            <consortium name="EnsemblMetazoa"/>
        </authorList>
    </citation>
    <scope>IDENTIFICATION</scope>
    <source>
        <strain evidence="19">WRAIR2</strain>
    </source>
</reference>
<dbReference type="InterPro" id="IPR000403">
    <property type="entry name" value="PI3/4_kinase_cat_dom"/>
</dbReference>
<dbReference type="InterPro" id="IPR016024">
    <property type="entry name" value="ARM-type_fold"/>
</dbReference>
<dbReference type="InterPro" id="IPR018936">
    <property type="entry name" value="PI3/4_kinase_CS"/>
</dbReference>
<evidence type="ECO:0000256" key="7">
    <source>
        <dbReference type="ARBA" id="ARBA00022777"/>
    </source>
</evidence>
<keyword evidence="6" id="KW-0227">DNA damage</keyword>
<evidence type="ECO:0000256" key="4">
    <source>
        <dbReference type="ARBA" id="ARBA00022679"/>
    </source>
</evidence>
<keyword evidence="8" id="KW-0067">ATP-binding</keyword>
<feature type="domain" description="FATC" evidence="18">
    <location>
        <begin position="2575"/>
        <end position="2607"/>
    </location>
</feature>
<dbReference type="FunFam" id="3.30.1010.10:FF:000023">
    <property type="entry name" value="Serine/threonine-protein kinase ATM"/>
    <property type="match status" value="1"/>
</dbReference>
<dbReference type="Gene3D" id="3.30.1010.10">
    <property type="entry name" value="Phosphatidylinositol 3-kinase Catalytic Subunit, Chain A, domain 4"/>
    <property type="match status" value="1"/>
</dbReference>
<evidence type="ECO:0000256" key="6">
    <source>
        <dbReference type="ARBA" id="ARBA00022763"/>
    </source>
</evidence>
<evidence type="ECO:0000256" key="14">
    <source>
        <dbReference type="SAM" id="Coils"/>
    </source>
</evidence>
<evidence type="ECO:0000256" key="9">
    <source>
        <dbReference type="ARBA" id="ARBA00023242"/>
    </source>
</evidence>
<dbReference type="GO" id="GO:0005524">
    <property type="term" value="F:ATP binding"/>
    <property type="evidence" value="ECO:0007669"/>
    <property type="project" value="UniProtKB-KW"/>
</dbReference>
<dbReference type="SUPFAM" id="SSF48371">
    <property type="entry name" value="ARM repeat"/>
    <property type="match status" value="1"/>
</dbReference>
<feature type="domain" description="FAT" evidence="17">
    <location>
        <begin position="1539"/>
        <end position="2153"/>
    </location>
</feature>
<protein>
    <recommendedName>
        <fullName evidence="13">Serine/threonine-protein kinase ATM</fullName>
        <ecNumber evidence="2">2.7.11.1</ecNumber>
    </recommendedName>
</protein>
<dbReference type="Pfam" id="PF00454">
    <property type="entry name" value="PI3_PI4_kinase"/>
    <property type="match status" value="1"/>
</dbReference>
<evidence type="ECO:0000256" key="5">
    <source>
        <dbReference type="ARBA" id="ARBA00022741"/>
    </source>
</evidence>
<dbReference type="STRING" id="7168.A0A182NB03"/>
<dbReference type="EC" id="2.7.11.1" evidence="2"/>
<dbReference type="PANTHER" id="PTHR37079:SF4">
    <property type="entry name" value="SERINE_THREONINE-PROTEIN KINASE ATM"/>
    <property type="match status" value="1"/>
</dbReference>
<dbReference type="PROSITE" id="PS00915">
    <property type="entry name" value="PI3_4_KINASE_1"/>
    <property type="match status" value="1"/>
</dbReference>
<evidence type="ECO:0000256" key="10">
    <source>
        <dbReference type="ARBA" id="ARBA00023306"/>
    </source>
</evidence>
<evidence type="ECO:0000256" key="3">
    <source>
        <dbReference type="ARBA" id="ARBA00022527"/>
    </source>
</evidence>
<dbReference type="Proteomes" id="UP000075884">
    <property type="component" value="Unassembled WGS sequence"/>
</dbReference>
<name>A0A182NB03_9DIPT</name>
<evidence type="ECO:0000256" key="1">
    <source>
        <dbReference type="ARBA" id="ARBA00004123"/>
    </source>
</evidence>
<feature type="domain" description="PI3K/PI4K catalytic" evidence="16">
    <location>
        <begin position="2243"/>
        <end position="2557"/>
    </location>
</feature>
<evidence type="ECO:0000259" key="16">
    <source>
        <dbReference type="PROSITE" id="PS50290"/>
    </source>
</evidence>
<dbReference type="GO" id="GO:0005634">
    <property type="term" value="C:nucleus"/>
    <property type="evidence" value="ECO:0007669"/>
    <property type="project" value="UniProtKB-SubCell"/>
</dbReference>
<keyword evidence="9" id="KW-0539">Nucleus</keyword>
<evidence type="ECO:0000259" key="17">
    <source>
        <dbReference type="PROSITE" id="PS51189"/>
    </source>
</evidence>
<evidence type="ECO:0000256" key="15">
    <source>
        <dbReference type="SAM" id="MobiDB-lite"/>
    </source>
</evidence>
<dbReference type="GO" id="GO:0006281">
    <property type="term" value="P:DNA repair"/>
    <property type="evidence" value="ECO:0007669"/>
    <property type="project" value="InterPro"/>
</dbReference>
<dbReference type="InterPro" id="IPR014009">
    <property type="entry name" value="PIK_FAT"/>
</dbReference>
<accession>A0A182NB03</accession>
<dbReference type="PROSITE" id="PS51190">
    <property type="entry name" value="FATC"/>
    <property type="match status" value="1"/>
</dbReference>
<keyword evidence="3" id="KW-0723">Serine/threonine-protein kinase</keyword>
<sequence>MTKIAVDCKNQVMQFLDSTLPYVVKIYKEGIIRKEQRSVLFQLMHLSLIMFYPGGKSFISVKNLSNGVSNSCEVDEERRKLLREYYYMVTNEIKTHMSVSNSVGASREVPFCDGFIDFAARLCYTIFWNEDNWKHGSEAESSTKRTKQFNKLQSVIEMIATDPPNYNWRWLIILSTIMDSYEGAVLREDYLRLLQLLCNIQPTLQTPTEQNAFYRCCSVLLRFEKKPAYRSLVNLLNNDTGKLWGKIITGALRGCIATGSKVSAESNLLLQLLIRHRKYPDVAFLNGTLLEAFYTYAIEKTNNNVGTLVSILETLGNVACLGDVDGVLAKLFDYLYPQTRETKSKAILHTKERLNAHVQAKISILCVVTKRPAPENDRREQMEHTLSREKSYQERDDQMRTLEQRLRHHSLDELLQLEKLTETTCEHPQSPQRISYNVNASQFERLCAVLNFDKHQLPDDNSDLADTIVHICRDLELYFEMLNLLLFYEAYDSLDKCSLSKKIKLMLDLLNSACKRLLDSSVSLSLNEAKRIADRLLPIVRGPYHPLLKPLLPKCDLTMVLRWVINQIDLKTGEDSICVSVVGAKDLSPEQQLKRCLMHIAVEYLQYVGAPCATQVHDMLEKLELNVSSSLDLFYLFDLCSILLRQPSHELVAVWVLRNIVNVCKTHNTSASITEMLMDLYADLTTFMIPFDDMVRNVTVVLHSFIKQCAKHMYSVKLQTRIFAQVKYMLRAYPQHIRTPMHETIYLGLVPLLGSRSYHVKLEAVRNMLLFAQPEWAHRDVTTIPSSFYEFQLQLYEAVDFDDLIANATDEDEKVSVVSCCLQLLLGIFRVSFMLRRRALRDAILLIQYGNVNGDKLSTTIRNACVGSGVDFSKQLQEDLDGVLERWLTKGNRLMSFPYRLSGNATSVEEFVEVSKKNIAFVILCMQPEGFEQFCRSIGMQQTEMLESIVAKCVAFLLPKYAKCEGVSTKYSEMASRMHKALAPFLNKLDLKEHVAEIIKNLTYRLNESAELGKLMEQDLPQCFVDELSISKAIYSACLEHLKQSVWGSLPIKYALLSNLCLKNCPPVERTLTAVKLWLWVTEEPERKTFHLLQYTVLLDHLREYIGQQKEASFKPYLVRDVVYFFCNTMASFTVLHLATLNSFGRFLEHVVTCDDARELLSEHLHFIVSSLLEVQAVDSSSKIAHKSLSLLRFLIIQHAGTFATAIGKLNYLPADKRYDELREMISRHKNVGQECLLNEIKALIQLPNLRFEDIAALRILLITKKEDLKSICDTLADQNESSNTSSDESKLHQLINILLEVVRNSPFDKRSTEALRCMGEIGPIDLGTMLLKSDAKMIAYDDSISNSKEAIKRCVEVILDELNTLLTSKNIAVGSIASQVCSKMLRGNTFHGVAAVLPTLHPFLGNSSVEAKLFSYTAGRELALQKTLENARIDYHMFVQLLSSTLLSFLENTALKKLAEQEHTFAEKLIPLLMQITIKLFEDPVVAKVCSFFANNPMDVQNIFNDSKAIQLMLKIVECVRIHNQLFPQYKIAINYLPIAQAAQYCQAHFKAIMFGELWYREEEENGNCAAKKDPKLLEIMKSCHLAVGVNDAVKAFLNPIMERTEYYRLERNYMGCLIFQGANMAWREDAPDVSGSQTSGFAQTLKDCNLFSLARSLTVPPHVDYECAWRLCDWNVLITEDSADDRLKKVCLDGLSVQSRAFERAHYKALKFLEHRDELVVDSSVNEGRRAIAEMFKLSSIESTKHIYHGLCRLRLLQQIEDFGDVHFSRVLDSDQGLLDKWRLQDTLPCSDFTLTERLLSQRLSIFSNAGVRAKRTWVPPAIYSTHLHLIHESRLRGNDGCAMRNIALISRQELPSNVQSVVMLEDAQLNWMSGNRQLARDMAREVMDCRKYTDPMVKAVACRIYGEFLAESHMQDIKSLCSDYFQQAQKCVEFVVSRKAAEQKEPTGNVPYNHPCFKVDRSFTVQHTVAKYADREFVRLSKVVRSQDWADRRTNVTKTEEEAVRLKAEAARATDQQRKDIGRSLHFMQKNAQRDKKAAEEVEQNRRDYLELALCYYLSYSKQTTVESDMVIFRIISLWLNNQDCSSAREMIEKSLLYIPTYKFMPVLPQLTPRVSVEGPIGMLVQKVLVRCALDHPHHTLPKGHSNDKRLLGAQEVYKKLKQQPALENILSQMERMNLALIELANRTLSSSPSFREYTMTKRDLLGQLEHLDQIHCPTVELPVVQNGSYQQRIVGIRRWDPKVIGVGGINAPKKLSCLCLDGKKRTQLVKGKDDMRQDAVMQQVFGRMNILLRHDRETAHRKLSVRTYKVVPLSRQSGILEWCNHTTPIGVWLLAGHAKYRPQDMEPTAARKAFTNNAQAGMTVQKKLNNYLDICSKLRPVFRHYFLEQYLKPGLWFERQQNYTKSVAVSSMIGYVLGIGDRHVQNILIDKHTGEVIHIDFGIAFEMGKNLPTPETIPFRLTRDIVDGMGISGVEGVFKTSCEKTLEVLRKSETVISTILEVLLYDPLYSWNVLSNKKATRRQQAALLCDSGDKLAADQQMELPIGGDINVTAERTLMQVEKKLQGTEDDKYISVEGQVQMLIFNATNNRNLCQLFAGWQPYL</sequence>
<dbReference type="PROSITE" id="PS00916">
    <property type="entry name" value="PI3_4_KINASE_2"/>
    <property type="match status" value="1"/>
</dbReference>
<dbReference type="PROSITE" id="PS50290">
    <property type="entry name" value="PI3_4_KINASE_3"/>
    <property type="match status" value="1"/>
</dbReference>
<evidence type="ECO:0000256" key="12">
    <source>
        <dbReference type="ARBA" id="ARBA00048679"/>
    </source>
</evidence>